<dbReference type="EMBL" id="JAUCGQ010000001">
    <property type="protein sequence ID" value="MDM7854724.1"/>
    <property type="molecule type" value="Genomic_DNA"/>
</dbReference>
<comment type="caution">
    <text evidence="1">The sequence shown here is derived from an EMBL/GenBank/DDBJ whole genome shotgun (WGS) entry which is preliminary data.</text>
</comment>
<accession>A0ABT7SEV4</accession>
<keyword evidence="2" id="KW-1185">Reference proteome</keyword>
<reference evidence="1 2" key="1">
    <citation type="submission" date="2023-06" db="EMBL/GenBank/DDBJ databases">
        <title>Cellulomonas sp. MW4 Whole genome sequence.</title>
        <authorList>
            <person name="Park S."/>
        </authorList>
    </citation>
    <scope>NUCLEOTIDE SEQUENCE [LARGE SCALE GENOMIC DNA]</scope>
    <source>
        <strain evidence="1 2">MW4</strain>
    </source>
</reference>
<dbReference type="Proteomes" id="UP001529338">
    <property type="component" value="Unassembled WGS sequence"/>
</dbReference>
<evidence type="ECO:0000313" key="1">
    <source>
        <dbReference type="EMBL" id="MDM7854724.1"/>
    </source>
</evidence>
<protein>
    <submittedName>
        <fullName evidence="1">Uncharacterized protein</fullName>
    </submittedName>
</protein>
<sequence length="73" mass="7870">MDTAPLALIMNSKAVEYADNARPDSPVVEPRAPRVRRPHAVRTRFALAGVLHRAADALTPPAAPCDHVPHGAW</sequence>
<proteinExistence type="predicted"/>
<evidence type="ECO:0000313" key="2">
    <source>
        <dbReference type="Proteomes" id="UP001529338"/>
    </source>
</evidence>
<gene>
    <name evidence="1" type="ORF">QRT04_07260</name>
</gene>
<name>A0ABT7SEV4_9CELL</name>
<organism evidence="1 2">
    <name type="scientific">Cellulomonas alba</name>
    <dbReference type="NCBI Taxonomy" id="3053467"/>
    <lineage>
        <taxon>Bacteria</taxon>
        <taxon>Bacillati</taxon>
        <taxon>Actinomycetota</taxon>
        <taxon>Actinomycetes</taxon>
        <taxon>Micrococcales</taxon>
        <taxon>Cellulomonadaceae</taxon>
        <taxon>Cellulomonas</taxon>
    </lineage>
</organism>
<dbReference type="RefSeq" id="WP_289454542.1">
    <property type="nucleotide sequence ID" value="NZ_JAUCGQ010000001.1"/>
</dbReference>